<comment type="caution">
    <text evidence="8">The sequence shown here is derived from an EMBL/GenBank/DDBJ whole genome shotgun (WGS) entry which is preliminary data.</text>
</comment>
<dbReference type="Pfam" id="PF02525">
    <property type="entry name" value="Flavodoxin_2"/>
    <property type="match status" value="1"/>
</dbReference>
<evidence type="ECO:0000313" key="9">
    <source>
        <dbReference type="Proteomes" id="UP000298216"/>
    </source>
</evidence>
<dbReference type="GO" id="GO:0016655">
    <property type="term" value="F:oxidoreductase activity, acting on NAD(P)H, quinone or similar compound as acceptor"/>
    <property type="evidence" value="ECO:0007669"/>
    <property type="project" value="InterPro"/>
</dbReference>
<evidence type="ECO:0000256" key="6">
    <source>
        <dbReference type="HAMAP-Rule" id="MF_01216"/>
    </source>
</evidence>
<evidence type="ECO:0000313" key="8">
    <source>
        <dbReference type="EMBL" id="TFW14183.1"/>
    </source>
</evidence>
<feature type="binding site" evidence="6">
    <location>
        <position position="9"/>
    </location>
    <ligand>
        <name>FMN</name>
        <dbReference type="ChEBI" id="CHEBI:58210"/>
    </ligand>
</feature>
<organism evidence="8 9">
    <name type="scientific">Brevundimonas intermedia</name>
    <dbReference type="NCBI Taxonomy" id="74315"/>
    <lineage>
        <taxon>Bacteria</taxon>
        <taxon>Pseudomonadati</taxon>
        <taxon>Pseudomonadota</taxon>
        <taxon>Alphaproteobacteria</taxon>
        <taxon>Caulobacterales</taxon>
        <taxon>Caulobacteraceae</taxon>
        <taxon>Brevundimonas</taxon>
    </lineage>
</organism>
<evidence type="ECO:0000256" key="5">
    <source>
        <dbReference type="ARBA" id="ARBA00048542"/>
    </source>
</evidence>
<evidence type="ECO:0000256" key="3">
    <source>
        <dbReference type="ARBA" id="ARBA00023002"/>
    </source>
</evidence>
<name>A0A4Y9RZ58_9CAUL</name>
<protein>
    <recommendedName>
        <fullName evidence="6">FMN dependent NADH:quinone oxidoreductase</fullName>
        <ecNumber evidence="6">1.6.5.-</ecNumber>
    </recommendedName>
    <alternativeName>
        <fullName evidence="6">Azo-dye reductase</fullName>
    </alternativeName>
    <alternativeName>
        <fullName evidence="6">FMN-dependent NADH-azo compound oxidoreductase</fullName>
    </alternativeName>
    <alternativeName>
        <fullName evidence="6">FMN-dependent NADH-azoreductase</fullName>
        <ecNumber evidence="6">1.7.1.17</ecNumber>
    </alternativeName>
</protein>
<comment type="function">
    <text evidence="6">Quinone reductase that provides resistance to thiol-specific stress caused by electrophilic quinones.</text>
</comment>
<evidence type="ECO:0000256" key="4">
    <source>
        <dbReference type="ARBA" id="ARBA00023027"/>
    </source>
</evidence>
<comment type="catalytic activity">
    <reaction evidence="6">
        <text>2 a quinone + NADH + H(+) = 2 a 1,4-benzosemiquinone + NAD(+)</text>
        <dbReference type="Rhea" id="RHEA:65952"/>
        <dbReference type="ChEBI" id="CHEBI:15378"/>
        <dbReference type="ChEBI" id="CHEBI:57540"/>
        <dbReference type="ChEBI" id="CHEBI:57945"/>
        <dbReference type="ChEBI" id="CHEBI:132124"/>
        <dbReference type="ChEBI" id="CHEBI:134225"/>
    </reaction>
</comment>
<comment type="function">
    <text evidence="6">Also exhibits azoreductase activity. Catalyzes the reductive cleavage of the azo bond in aromatic azo compounds to the corresponding amines.</text>
</comment>
<accession>A0A4Y9RZ58</accession>
<dbReference type="Gene3D" id="3.40.50.360">
    <property type="match status" value="1"/>
</dbReference>
<evidence type="ECO:0000256" key="1">
    <source>
        <dbReference type="ARBA" id="ARBA00022630"/>
    </source>
</evidence>
<comment type="similarity">
    <text evidence="6">Belongs to the azoreductase type 1 family.</text>
</comment>
<dbReference type="GO" id="GO:0009055">
    <property type="term" value="F:electron transfer activity"/>
    <property type="evidence" value="ECO:0007669"/>
    <property type="project" value="UniProtKB-UniRule"/>
</dbReference>
<comment type="caution">
    <text evidence="6">Lacks conserved residue(s) required for the propagation of feature annotation.</text>
</comment>
<dbReference type="PANTHER" id="PTHR43741:SF4">
    <property type="entry name" value="FMN-DEPENDENT NADH:QUINONE OXIDOREDUCTASE"/>
    <property type="match status" value="1"/>
</dbReference>
<dbReference type="InterPro" id="IPR029039">
    <property type="entry name" value="Flavoprotein-like_sf"/>
</dbReference>
<dbReference type="EC" id="1.6.5.-" evidence="6"/>
<dbReference type="PANTHER" id="PTHR43741">
    <property type="entry name" value="FMN-DEPENDENT NADH-AZOREDUCTASE 1"/>
    <property type="match status" value="1"/>
</dbReference>
<dbReference type="SUPFAM" id="SSF52218">
    <property type="entry name" value="Flavoproteins"/>
    <property type="match status" value="1"/>
</dbReference>
<comment type="subunit">
    <text evidence="6">Homodimer.</text>
</comment>
<dbReference type="RefSeq" id="WP_135193571.1">
    <property type="nucleotide sequence ID" value="NZ_SPVH01000002.1"/>
</dbReference>
<keyword evidence="9" id="KW-1185">Reference proteome</keyword>
<dbReference type="OrthoDB" id="9787136at2"/>
<dbReference type="Proteomes" id="UP000298216">
    <property type="component" value="Unassembled WGS sequence"/>
</dbReference>
<dbReference type="AlphaFoldDB" id="A0A4Y9RZ58"/>
<dbReference type="HAMAP" id="MF_01216">
    <property type="entry name" value="Azoreductase_type1"/>
    <property type="match status" value="1"/>
</dbReference>
<dbReference type="EC" id="1.7.1.17" evidence="6"/>
<keyword evidence="1 6" id="KW-0285">Flavoprotein</keyword>
<dbReference type="InterPro" id="IPR023048">
    <property type="entry name" value="NADH:quinone_OxRdtase_FMN_depd"/>
</dbReference>
<dbReference type="GO" id="GO:0010181">
    <property type="term" value="F:FMN binding"/>
    <property type="evidence" value="ECO:0007669"/>
    <property type="project" value="UniProtKB-UniRule"/>
</dbReference>
<dbReference type="EMBL" id="SPVH01000002">
    <property type="protein sequence ID" value="TFW14183.1"/>
    <property type="molecule type" value="Genomic_DNA"/>
</dbReference>
<dbReference type="GO" id="GO:0016652">
    <property type="term" value="F:oxidoreductase activity, acting on NAD(P)H as acceptor"/>
    <property type="evidence" value="ECO:0007669"/>
    <property type="project" value="UniProtKB-UniRule"/>
</dbReference>
<keyword evidence="2 6" id="KW-0288">FMN</keyword>
<comment type="catalytic activity">
    <reaction evidence="5">
        <text>N,N-dimethyl-1,4-phenylenediamine + anthranilate + 2 NAD(+) = 2-(4-dimethylaminophenyl)diazenylbenzoate + 2 NADH + 2 H(+)</text>
        <dbReference type="Rhea" id="RHEA:55872"/>
        <dbReference type="ChEBI" id="CHEBI:15378"/>
        <dbReference type="ChEBI" id="CHEBI:15783"/>
        <dbReference type="ChEBI" id="CHEBI:16567"/>
        <dbReference type="ChEBI" id="CHEBI:57540"/>
        <dbReference type="ChEBI" id="CHEBI:57945"/>
        <dbReference type="ChEBI" id="CHEBI:71579"/>
        <dbReference type="EC" id="1.7.1.17"/>
    </reaction>
    <physiologicalReaction direction="right-to-left" evidence="5">
        <dbReference type="Rhea" id="RHEA:55874"/>
    </physiologicalReaction>
</comment>
<comment type="cofactor">
    <cofactor evidence="6">
        <name>FMN</name>
        <dbReference type="ChEBI" id="CHEBI:58210"/>
    </cofactor>
    <text evidence="6">Binds 1 FMN per subunit.</text>
</comment>
<gene>
    <name evidence="6" type="primary">azoR</name>
    <name evidence="8" type="ORF">EGY25_02955</name>
</gene>
<proteinExistence type="inferred from homology"/>
<keyword evidence="3 6" id="KW-0560">Oxidoreductase</keyword>
<evidence type="ECO:0000259" key="7">
    <source>
        <dbReference type="Pfam" id="PF02525"/>
    </source>
</evidence>
<reference evidence="8 9" key="1">
    <citation type="submission" date="2019-03" db="EMBL/GenBank/DDBJ databases">
        <title>Draft genome of Brevundimonas sp. a heavy metal resistant soil bacteria.</title>
        <authorList>
            <person name="Soto J."/>
        </authorList>
    </citation>
    <scope>NUCLEOTIDE SEQUENCE [LARGE SCALE GENOMIC DNA]</scope>
    <source>
        <strain evidence="8 9">B-10</strain>
    </source>
</reference>
<feature type="domain" description="Flavodoxin-like fold" evidence="7">
    <location>
        <begin position="1"/>
        <end position="200"/>
    </location>
</feature>
<dbReference type="InterPro" id="IPR003680">
    <property type="entry name" value="Flavodoxin_fold"/>
</dbReference>
<feature type="binding site" evidence="6">
    <location>
        <begin position="15"/>
        <end position="17"/>
    </location>
    <ligand>
        <name>FMN</name>
        <dbReference type="ChEBI" id="CHEBI:58210"/>
    </ligand>
</feature>
<evidence type="ECO:0000256" key="2">
    <source>
        <dbReference type="ARBA" id="ARBA00022643"/>
    </source>
</evidence>
<keyword evidence="4 6" id="KW-0520">NAD</keyword>
<sequence>MTILHIDSSILGGYSVSRTLSAEIVARLTSERPDAQVAYRDLAASPVPHLSGAYLTALQSTEGQHAPDLRADLALGATLLDEFLAADTVVIGFALYNFGMPTQLKAWFDRILINGRTFRYTAEGQVEGLAGDKRVILAVARGGFYASGSPMAPMEHAETHVRTALGFVGINPEVISAEGIAVGPAQREQALAAATTQIAALAA</sequence>
<dbReference type="InterPro" id="IPR050104">
    <property type="entry name" value="FMN-dep_NADH:Q_OxRdtase_AzoR1"/>
</dbReference>